<dbReference type="PANTHER" id="PTHR12993:SF11">
    <property type="entry name" value="N-ACETYLGLUCOSAMINYL-PHOSPHATIDYLINOSITOL DE-N-ACETYLASE"/>
    <property type="match status" value="1"/>
</dbReference>
<dbReference type="Pfam" id="PF02585">
    <property type="entry name" value="PIG-L"/>
    <property type="match status" value="1"/>
</dbReference>
<dbReference type="PANTHER" id="PTHR12993">
    <property type="entry name" value="N-ACETYLGLUCOSAMINYL-PHOSPHATIDYLINOSITOL DE-N-ACETYLASE-RELATED"/>
    <property type="match status" value="1"/>
</dbReference>
<dbReference type="InterPro" id="IPR003737">
    <property type="entry name" value="GlcNAc_PI_deacetylase-related"/>
</dbReference>
<name>A0A9W6P1A8_9PSEU</name>
<comment type="caution">
    <text evidence="2">The sequence shown here is derived from an EMBL/GenBank/DDBJ whole genome shotgun (WGS) entry which is preliminary data.</text>
</comment>
<dbReference type="AlphaFoldDB" id="A0A9W6P1A8"/>
<dbReference type="GO" id="GO:0016811">
    <property type="term" value="F:hydrolase activity, acting on carbon-nitrogen (but not peptide) bonds, in linear amides"/>
    <property type="evidence" value="ECO:0007669"/>
    <property type="project" value="TreeGrafter"/>
</dbReference>
<evidence type="ECO:0000313" key="3">
    <source>
        <dbReference type="Proteomes" id="UP001143463"/>
    </source>
</evidence>
<gene>
    <name evidence="2" type="ORF">GCM10017577_71930</name>
</gene>
<dbReference type="InterPro" id="IPR024078">
    <property type="entry name" value="LmbE-like_dom_sf"/>
</dbReference>
<organism evidence="2 3">
    <name type="scientific">Pseudonocardia halophobica</name>
    <dbReference type="NCBI Taxonomy" id="29401"/>
    <lineage>
        <taxon>Bacteria</taxon>
        <taxon>Bacillati</taxon>
        <taxon>Actinomycetota</taxon>
        <taxon>Actinomycetes</taxon>
        <taxon>Pseudonocardiales</taxon>
        <taxon>Pseudonocardiaceae</taxon>
        <taxon>Pseudonocardia</taxon>
    </lineage>
</organism>
<dbReference type="Proteomes" id="UP001143463">
    <property type="component" value="Unassembled WGS sequence"/>
</dbReference>
<evidence type="ECO:0000313" key="2">
    <source>
        <dbReference type="EMBL" id="GLL16038.1"/>
    </source>
</evidence>
<reference evidence="2" key="1">
    <citation type="journal article" date="2014" name="Int. J. Syst. Evol. Microbiol.">
        <title>Complete genome sequence of Corynebacterium casei LMG S-19264T (=DSM 44701T), isolated from a smear-ripened cheese.</title>
        <authorList>
            <consortium name="US DOE Joint Genome Institute (JGI-PGF)"/>
            <person name="Walter F."/>
            <person name="Albersmeier A."/>
            <person name="Kalinowski J."/>
            <person name="Ruckert C."/>
        </authorList>
    </citation>
    <scope>NUCLEOTIDE SEQUENCE</scope>
    <source>
        <strain evidence="2">VKM Ac-1069</strain>
    </source>
</reference>
<dbReference type="GO" id="GO:0016137">
    <property type="term" value="P:glycoside metabolic process"/>
    <property type="evidence" value="ECO:0007669"/>
    <property type="project" value="UniProtKB-ARBA"/>
</dbReference>
<accession>A0A9W6P1A8</accession>
<sequence>MSHSTFRFGTVPPITDPADLGTVLGIWAHPDDEAFLSAGLMAGATAAGNRVVCVTATLGERGTDEPERWPPDRLAALRAHELRASLAVVGVTEHHLLGITDGTCAAQPHGAVVRRLAGIVDAVAPDTVVTFGPDGMTGHEDHQTVSAWATEARAIAAPEARLLYATTTEEFVAGWLPARDAFDVFLAHGLPLRTPVSALAAELRLTRRELDRKIVALRAQASQTSGLLAAIGEERFRRWWSTESFVAAESVASRAREWGTWRVAA</sequence>
<dbReference type="EMBL" id="BSFQ01000063">
    <property type="protein sequence ID" value="GLL16038.1"/>
    <property type="molecule type" value="Genomic_DNA"/>
</dbReference>
<dbReference type="Gene3D" id="3.40.50.10320">
    <property type="entry name" value="LmbE-like"/>
    <property type="match status" value="1"/>
</dbReference>
<protein>
    <recommendedName>
        <fullName evidence="4">LmbE family N-acetylglucosaminyl deacetylase</fullName>
    </recommendedName>
</protein>
<dbReference type="RefSeq" id="WP_051737948.1">
    <property type="nucleotide sequence ID" value="NZ_BAAAUZ010000038.1"/>
</dbReference>
<keyword evidence="3" id="KW-1185">Reference proteome</keyword>
<dbReference type="SUPFAM" id="SSF102588">
    <property type="entry name" value="LmbE-like"/>
    <property type="match status" value="1"/>
</dbReference>
<keyword evidence="1" id="KW-0862">Zinc</keyword>
<evidence type="ECO:0000256" key="1">
    <source>
        <dbReference type="ARBA" id="ARBA00022833"/>
    </source>
</evidence>
<proteinExistence type="predicted"/>
<reference evidence="2" key="2">
    <citation type="submission" date="2023-01" db="EMBL/GenBank/DDBJ databases">
        <authorList>
            <person name="Sun Q."/>
            <person name="Evtushenko L."/>
        </authorList>
    </citation>
    <scope>NUCLEOTIDE SEQUENCE</scope>
    <source>
        <strain evidence="2">VKM Ac-1069</strain>
    </source>
</reference>
<evidence type="ECO:0008006" key="4">
    <source>
        <dbReference type="Google" id="ProtNLM"/>
    </source>
</evidence>